<proteinExistence type="predicted"/>
<gene>
    <name evidence="1" type="ORF">SAMN05877831_101533</name>
</gene>
<dbReference type="AlphaFoldDB" id="A0A285RLJ9"/>
<evidence type="ECO:0000313" key="1">
    <source>
        <dbReference type="EMBL" id="SOB94598.1"/>
    </source>
</evidence>
<dbReference type="Gene3D" id="2.30.30.110">
    <property type="match status" value="1"/>
</dbReference>
<name>A0A285RLJ9_9RHOB</name>
<dbReference type="InterPro" id="IPR003477">
    <property type="entry name" value="PemK-like"/>
</dbReference>
<keyword evidence="2" id="KW-1185">Reference proteome</keyword>
<organism evidence="1 2">
    <name type="scientific">Rhodobacter maris</name>
    <dbReference type="NCBI Taxonomy" id="446682"/>
    <lineage>
        <taxon>Bacteria</taxon>
        <taxon>Pseudomonadati</taxon>
        <taxon>Pseudomonadota</taxon>
        <taxon>Alphaproteobacteria</taxon>
        <taxon>Rhodobacterales</taxon>
        <taxon>Rhodobacter group</taxon>
        <taxon>Rhodobacter</taxon>
    </lineage>
</organism>
<dbReference type="Proteomes" id="UP000219111">
    <property type="component" value="Unassembled WGS sequence"/>
</dbReference>
<evidence type="ECO:0000313" key="2">
    <source>
        <dbReference type="Proteomes" id="UP000219111"/>
    </source>
</evidence>
<sequence length="142" mass="15933">MSLKFPPKPGLIVICDYSTGFREPEMVKERLAVVVSPRLPYRDGLCTVVPLSTTPARSGIRYQCRIELPTAAPEPYEGKIKWAKCDMLATLAYTRMKLPYTGRDKVTGKRKYLQIVLSADELSRVRTSMLHALGLESLTKEG</sequence>
<accession>A0A285RLJ9</accession>
<dbReference type="SUPFAM" id="SSF50118">
    <property type="entry name" value="Cell growth inhibitor/plasmid maintenance toxic component"/>
    <property type="match status" value="1"/>
</dbReference>
<protein>
    <submittedName>
        <fullName evidence="1">Uncharacterized protein YifN (PemK superfamily)</fullName>
    </submittedName>
</protein>
<reference evidence="2" key="1">
    <citation type="submission" date="2017-08" db="EMBL/GenBank/DDBJ databases">
        <authorList>
            <person name="Varghese N."/>
            <person name="Submissions S."/>
        </authorList>
    </citation>
    <scope>NUCLEOTIDE SEQUENCE [LARGE SCALE GENOMIC DNA]</scope>
    <source>
        <strain evidence="2">JA276</strain>
    </source>
</reference>
<dbReference type="OrthoDB" id="7565736at2"/>
<dbReference type="Pfam" id="PF02452">
    <property type="entry name" value="PemK_toxin"/>
    <property type="match status" value="1"/>
</dbReference>
<dbReference type="InterPro" id="IPR011067">
    <property type="entry name" value="Plasmid_toxin/cell-grow_inhib"/>
</dbReference>
<dbReference type="EMBL" id="OBMT01000001">
    <property type="protein sequence ID" value="SOB94598.1"/>
    <property type="molecule type" value="Genomic_DNA"/>
</dbReference>
<dbReference type="RefSeq" id="WP_097068529.1">
    <property type="nucleotide sequence ID" value="NZ_OBMT01000001.1"/>
</dbReference>
<dbReference type="GO" id="GO:0003677">
    <property type="term" value="F:DNA binding"/>
    <property type="evidence" value="ECO:0007669"/>
    <property type="project" value="InterPro"/>
</dbReference>